<keyword evidence="1" id="KW-0808">Transferase</keyword>
<dbReference type="InterPro" id="IPR029063">
    <property type="entry name" value="SAM-dependent_MTases_sf"/>
</dbReference>
<dbReference type="Gene3D" id="3.40.50.150">
    <property type="entry name" value="Vaccinia Virus protein VP39"/>
    <property type="match status" value="1"/>
</dbReference>
<dbReference type="EMBL" id="QKYN01000155">
    <property type="protein sequence ID" value="RAG81509.1"/>
    <property type="molecule type" value="Genomic_DNA"/>
</dbReference>
<keyword evidence="1" id="KW-0489">Methyltransferase</keyword>
<comment type="caution">
    <text evidence="1">The sequence shown here is derived from an EMBL/GenBank/DDBJ whole genome shotgun (WGS) entry which is preliminary data.</text>
</comment>
<name>A0A2X0K1S2_9ACTN</name>
<dbReference type="OrthoDB" id="3850475at2"/>
<accession>A0A2X0K1S2</accession>
<dbReference type="Pfam" id="PF13489">
    <property type="entry name" value="Methyltransf_23"/>
    <property type="match status" value="1"/>
</dbReference>
<dbReference type="AlphaFoldDB" id="A0A2X0K1S2"/>
<evidence type="ECO:0000313" key="2">
    <source>
        <dbReference type="Proteomes" id="UP000248889"/>
    </source>
</evidence>
<dbReference type="GO" id="GO:0032259">
    <property type="term" value="P:methylation"/>
    <property type="evidence" value="ECO:0007669"/>
    <property type="project" value="UniProtKB-KW"/>
</dbReference>
<sequence>MRSRHMVSAHATRTRARQRARDWAEIQERMLVPLYEAVYTRLDVGPATSVLGLGCRSGLALLLAAARGAEVAGLEPEAELREIAQDRALRVLSDIYRELSPGHTASHSLVTAFEHLSCTADPASLVRDAAALTTRGGHVALAVWGPEERCESAPVLEVAHRHGGFDVFALAAPGAVESLITAAGLRVAGGGRVCCPYAYPDLDSALRGLISTGAFDTAAEFAGERQVEKELREALFPRTREDGSVRMENVFRYVIAERVR</sequence>
<evidence type="ECO:0000313" key="1">
    <source>
        <dbReference type="EMBL" id="RAG81509.1"/>
    </source>
</evidence>
<protein>
    <submittedName>
        <fullName evidence="1">SAM-dependent methyltransferase</fullName>
    </submittedName>
</protein>
<dbReference type="GO" id="GO:0008168">
    <property type="term" value="F:methyltransferase activity"/>
    <property type="evidence" value="ECO:0007669"/>
    <property type="project" value="UniProtKB-KW"/>
</dbReference>
<gene>
    <name evidence="1" type="ORF">DN069_32450</name>
</gene>
<keyword evidence="2" id="KW-1185">Reference proteome</keyword>
<reference evidence="1 2" key="1">
    <citation type="submission" date="2018-06" db="EMBL/GenBank/DDBJ databases">
        <title>Streptacidiphilus pinicola sp. nov., isolated from pine grove soil.</title>
        <authorList>
            <person name="Roh S.G."/>
            <person name="Park S."/>
            <person name="Kim M.-K."/>
            <person name="Yun B.-R."/>
            <person name="Park J."/>
            <person name="Kim M.J."/>
            <person name="Kim Y.S."/>
            <person name="Kim S.B."/>
        </authorList>
    </citation>
    <scope>NUCLEOTIDE SEQUENCE [LARGE SCALE GENOMIC DNA]</scope>
    <source>
        <strain evidence="1 2">MMS16-CNU450</strain>
    </source>
</reference>
<organism evidence="1 2">
    <name type="scientific">Streptacidiphilus pinicola</name>
    <dbReference type="NCBI Taxonomy" id="2219663"/>
    <lineage>
        <taxon>Bacteria</taxon>
        <taxon>Bacillati</taxon>
        <taxon>Actinomycetota</taxon>
        <taxon>Actinomycetes</taxon>
        <taxon>Kitasatosporales</taxon>
        <taxon>Streptomycetaceae</taxon>
        <taxon>Streptacidiphilus</taxon>
    </lineage>
</organism>
<dbReference type="Proteomes" id="UP000248889">
    <property type="component" value="Unassembled WGS sequence"/>
</dbReference>
<proteinExistence type="predicted"/>
<dbReference type="SUPFAM" id="SSF53335">
    <property type="entry name" value="S-adenosyl-L-methionine-dependent methyltransferases"/>
    <property type="match status" value="1"/>
</dbReference>